<dbReference type="PROSITE" id="PS00028">
    <property type="entry name" value="ZINC_FINGER_C2H2_1"/>
    <property type="match status" value="2"/>
</dbReference>
<dbReference type="Proteomes" id="UP000235786">
    <property type="component" value="Unassembled WGS sequence"/>
</dbReference>
<dbReference type="GO" id="GO:0000978">
    <property type="term" value="F:RNA polymerase II cis-regulatory region sequence-specific DNA binding"/>
    <property type="evidence" value="ECO:0007669"/>
    <property type="project" value="InterPro"/>
</dbReference>
<evidence type="ECO:0000256" key="6">
    <source>
        <dbReference type="ARBA" id="ARBA00023242"/>
    </source>
</evidence>
<evidence type="ECO:0000256" key="1">
    <source>
        <dbReference type="ARBA" id="ARBA00004123"/>
    </source>
</evidence>
<evidence type="ECO:0000256" key="7">
    <source>
        <dbReference type="PROSITE-ProRule" id="PRU00042"/>
    </source>
</evidence>
<reference evidence="10 11" key="1">
    <citation type="submission" date="2016-04" db="EMBL/GenBank/DDBJ databases">
        <title>A degradative enzymes factory behind the ericoid mycorrhizal symbiosis.</title>
        <authorList>
            <consortium name="DOE Joint Genome Institute"/>
            <person name="Martino E."/>
            <person name="Morin E."/>
            <person name="Grelet G."/>
            <person name="Kuo A."/>
            <person name="Kohler A."/>
            <person name="Daghino S."/>
            <person name="Barry K."/>
            <person name="Choi C."/>
            <person name="Cichocki N."/>
            <person name="Clum A."/>
            <person name="Copeland A."/>
            <person name="Hainaut M."/>
            <person name="Haridas S."/>
            <person name="Labutti K."/>
            <person name="Lindquist E."/>
            <person name="Lipzen A."/>
            <person name="Khouja H.-R."/>
            <person name="Murat C."/>
            <person name="Ohm R."/>
            <person name="Olson A."/>
            <person name="Spatafora J."/>
            <person name="Veneault-Fourrey C."/>
            <person name="Henrissat B."/>
            <person name="Grigoriev I."/>
            <person name="Martin F."/>
            <person name="Perotto S."/>
        </authorList>
    </citation>
    <scope>NUCLEOTIDE SEQUENCE [LARGE SCALE GENOMIC DNA]</scope>
    <source>
        <strain evidence="10 11">F</strain>
    </source>
</reference>
<dbReference type="InterPro" id="IPR013087">
    <property type="entry name" value="Znf_C2H2_type"/>
</dbReference>
<dbReference type="GO" id="GO:0008270">
    <property type="term" value="F:zinc ion binding"/>
    <property type="evidence" value="ECO:0007669"/>
    <property type="project" value="UniProtKB-KW"/>
</dbReference>
<evidence type="ECO:0000256" key="3">
    <source>
        <dbReference type="ARBA" id="ARBA00022737"/>
    </source>
</evidence>
<feature type="domain" description="C2H2-type" evidence="9">
    <location>
        <begin position="26"/>
        <end position="55"/>
    </location>
</feature>
<dbReference type="InterPro" id="IPR051059">
    <property type="entry name" value="VerF-like"/>
</dbReference>
<protein>
    <recommendedName>
        <fullName evidence="9">C2H2-type domain-containing protein</fullName>
    </recommendedName>
</protein>
<keyword evidence="3" id="KW-0677">Repeat</keyword>
<evidence type="ECO:0000256" key="5">
    <source>
        <dbReference type="ARBA" id="ARBA00022833"/>
    </source>
</evidence>
<keyword evidence="5" id="KW-0862">Zinc</keyword>
<proteinExistence type="predicted"/>
<accession>A0A2J6S398</accession>
<feature type="domain" description="C2H2-type" evidence="9">
    <location>
        <begin position="57"/>
        <end position="84"/>
    </location>
</feature>
<keyword evidence="2" id="KW-0479">Metal-binding</keyword>
<organism evidence="10 11">
    <name type="scientific">Hyaloscypha variabilis (strain UAMH 11265 / GT02V1 / F)</name>
    <name type="common">Meliniomyces variabilis</name>
    <dbReference type="NCBI Taxonomy" id="1149755"/>
    <lineage>
        <taxon>Eukaryota</taxon>
        <taxon>Fungi</taxon>
        <taxon>Dikarya</taxon>
        <taxon>Ascomycota</taxon>
        <taxon>Pezizomycotina</taxon>
        <taxon>Leotiomycetes</taxon>
        <taxon>Helotiales</taxon>
        <taxon>Hyaloscyphaceae</taxon>
        <taxon>Hyaloscypha</taxon>
        <taxon>Hyaloscypha variabilis</taxon>
    </lineage>
</organism>
<evidence type="ECO:0000313" key="10">
    <source>
        <dbReference type="EMBL" id="PMD45243.1"/>
    </source>
</evidence>
<dbReference type="InterPro" id="IPR007219">
    <property type="entry name" value="XnlR_reg_dom"/>
</dbReference>
<evidence type="ECO:0000256" key="4">
    <source>
        <dbReference type="ARBA" id="ARBA00022771"/>
    </source>
</evidence>
<dbReference type="PROSITE" id="PS50157">
    <property type="entry name" value="ZINC_FINGER_C2H2_2"/>
    <property type="match status" value="2"/>
</dbReference>
<dbReference type="GO" id="GO:0005634">
    <property type="term" value="C:nucleus"/>
    <property type="evidence" value="ECO:0007669"/>
    <property type="project" value="UniProtKB-SubCell"/>
</dbReference>
<dbReference type="STRING" id="1149755.A0A2J6S398"/>
<keyword evidence="4 7" id="KW-0863">Zinc-finger</keyword>
<keyword evidence="11" id="KW-1185">Reference proteome</keyword>
<keyword evidence="6" id="KW-0539">Nucleus</keyword>
<dbReference type="GO" id="GO:0000785">
    <property type="term" value="C:chromatin"/>
    <property type="evidence" value="ECO:0007669"/>
    <property type="project" value="TreeGrafter"/>
</dbReference>
<dbReference type="PANTHER" id="PTHR40626:SF18">
    <property type="entry name" value="NICOTINATE CATABOLISM CLUSTER-SPECIFIC TRANSCRIPTION FACTOR"/>
    <property type="match status" value="1"/>
</dbReference>
<gene>
    <name evidence="10" type="ORF">L207DRAFT_562467</name>
</gene>
<dbReference type="CDD" id="cd12148">
    <property type="entry name" value="fungal_TF_MHR"/>
    <property type="match status" value="1"/>
</dbReference>
<dbReference type="SMART" id="SM00355">
    <property type="entry name" value="ZnF_C2H2"/>
    <property type="match status" value="2"/>
</dbReference>
<dbReference type="GO" id="GO:0006351">
    <property type="term" value="P:DNA-templated transcription"/>
    <property type="evidence" value="ECO:0007669"/>
    <property type="project" value="InterPro"/>
</dbReference>
<name>A0A2J6S398_HYAVF</name>
<feature type="compositionally biased region" description="Polar residues" evidence="8">
    <location>
        <begin position="327"/>
        <end position="336"/>
    </location>
</feature>
<dbReference type="EMBL" id="KZ613940">
    <property type="protein sequence ID" value="PMD45243.1"/>
    <property type="molecule type" value="Genomic_DNA"/>
</dbReference>
<feature type="region of interest" description="Disordered" evidence="8">
    <location>
        <begin position="78"/>
        <end position="165"/>
    </location>
</feature>
<dbReference type="InterPro" id="IPR036236">
    <property type="entry name" value="Znf_C2H2_sf"/>
</dbReference>
<evidence type="ECO:0000256" key="2">
    <source>
        <dbReference type="ARBA" id="ARBA00022723"/>
    </source>
</evidence>
<dbReference type="OrthoDB" id="1405595at2759"/>
<dbReference type="Pfam" id="PF04082">
    <property type="entry name" value="Fungal_trans"/>
    <property type="match status" value="1"/>
</dbReference>
<dbReference type="PANTHER" id="PTHR40626">
    <property type="entry name" value="MIP31509P"/>
    <property type="match status" value="1"/>
</dbReference>
<dbReference type="GO" id="GO:0000981">
    <property type="term" value="F:DNA-binding transcription factor activity, RNA polymerase II-specific"/>
    <property type="evidence" value="ECO:0007669"/>
    <property type="project" value="InterPro"/>
</dbReference>
<feature type="region of interest" description="Disordered" evidence="8">
    <location>
        <begin position="300"/>
        <end position="336"/>
    </location>
</feature>
<evidence type="ECO:0000256" key="8">
    <source>
        <dbReference type="SAM" id="MobiDB-lite"/>
    </source>
</evidence>
<evidence type="ECO:0000313" key="11">
    <source>
        <dbReference type="Proteomes" id="UP000235786"/>
    </source>
</evidence>
<dbReference type="Gene3D" id="3.30.160.60">
    <property type="entry name" value="Classic Zinc Finger"/>
    <property type="match status" value="1"/>
</dbReference>
<comment type="subcellular location">
    <subcellularLocation>
        <location evidence="1">Nucleus</location>
    </subcellularLocation>
</comment>
<dbReference type="Pfam" id="PF00096">
    <property type="entry name" value="zf-C2H2"/>
    <property type="match status" value="2"/>
</dbReference>
<dbReference type="SUPFAM" id="SSF57667">
    <property type="entry name" value="beta-beta-alpha zinc fingers"/>
    <property type="match status" value="1"/>
</dbReference>
<sequence>MASLVTASPTATATANVPADPPAKEYRCTWGNCTKSFSRAEHLHRHALNHDETKGSFTCQRCQAVFRRRDLLDRHMARHKEKDEEAGGEGLGRLQTRKRLWRDSTGAVVTKRRPEHEKRSVSSTPASKRLKVRNDSFESTNGFSDQKETPLSPPPSTGEHISHRTDAARSLGLAGEAALADDLWAPLSEEAILPEDDGTAVESLEFLCNASWGSQSQASTSSDILYHDFFAPDTASSFNNPFTTLSYYNWLFEKETWPTLGLEGSQPPGNSSISPFDNFPHFSPQQYEHRQRQVELLHSSGASSQPLKHTSHDFQIPRTSPDFPRRSYSQESMSPETSAANQILALSQMAGTSMAASLGYLGTGSSSPIPMQIHRNGQTYLPTPITSGSSYEMDSNFDQIKQIRKLPVVNESARQSVLSLIDRGRPKVPDGLEITRDHPLLSLPVLQDYCDLYFTRFNISYPLLHRATFDPGRVDSLLLTSVLLLGATYGDRESHLFAICVHDIMRAQILGSPDFTTRPPLWILQTILLVECFGKSRAGQLQHDMSHLFHGLLINLIRRSDCQSARCQDLENGEKDIDHQWRAQVDAEQRRRLALLCFMWDTQHAVLFSQSLCMNAAELKLSLPWNECLWEAETAVEWHRLHLREDAQPLYLSVLKSYFSTGTGSRSWNLNSLSRVLILHGLMSVAWDLNRRDQTSLGLAVANQDESWHARIGRSYDKWKEDFDAYSREKLLVLDDNDRSREEFQKFCTAILAIYHAAHIILNAEINDMQINAGATHIIGRPVTKVDRERSQIRVESWAKSASPAAAEATSHAAHILRDGIRRLKNWDAGDFFHYPWLLYLATLTCWTFQICTKNNEAGEEGPVSAGDDEDSEWDSRAEMNALVSAMARSSLEELGKVASKYRTGDLPRVMAKHLSSIRWAVVQEGMIVLKGLTGKIKSR</sequence>
<dbReference type="AlphaFoldDB" id="A0A2J6S398"/>
<evidence type="ECO:0000259" key="9">
    <source>
        <dbReference type="PROSITE" id="PS50157"/>
    </source>
</evidence>